<dbReference type="Pfam" id="PF23571">
    <property type="entry name" value="GH3_M"/>
    <property type="match status" value="1"/>
</dbReference>
<dbReference type="InterPro" id="IPR055377">
    <property type="entry name" value="GH3_M"/>
</dbReference>
<protein>
    <submittedName>
        <fullName evidence="4">Uncharacterized protein</fullName>
    </submittedName>
</protein>
<dbReference type="EMBL" id="KN826121">
    <property type="protein sequence ID" value="KIK80027.1"/>
    <property type="molecule type" value="Genomic_DNA"/>
</dbReference>
<proteinExistence type="predicted"/>
<dbReference type="InterPro" id="IPR004993">
    <property type="entry name" value="GH3"/>
</dbReference>
<sequence>MSVEFPSPPDSVLLPHFAPLVKECSLRSLLDILKANSVTTFYQEAPNLRAFREALVRENMEISFASGILCDVYRSTVPGMTYEEYRPFVMRFQEFVGPDVVPASKVMNLFAPGLPAFIAHSSGTSGGLPKWFAKYGLHPNGKQTCCAIIANVRPKITHGSLCVISSLLTKKVLTLADVNGEPVVRIPVCPVSTGTARVHSGRDVSRDHSLIPLRDTNVTSPLAACFIPNFETFLIIHILFALADHELACISCVFATVLRDFYRTMEESWDLLIHSIEDGTIPDLEGLDGLKEHLQAHFSSNPQRARELRTIGRDTASPGWMKRLWPNLSKVVATTSGAYATIVPEMRHYLGPDIEIHGMGITSTESYYALPYHSSDGELYRISAWDDFVEFLSLGRKREPSQLQGPWEVVTGESYEVFLTTHDGLWRYAVGDIVTVVGFDPKDGQPVVRFQGRTSGDFRLQHTVIPEKDVIDAIGAAQTYTGTIAEFTATADFRKATVRHGFFIEVQDVLGPEAALAPEIIKTHLCTANFNYAKDVEGGRVGPPTIRVVRKGTFMEYRAWRIKQMGISFVQAKVPTVTWDNELVAWLEERVDAELGPVSKEQGSFIDRLRSHTGIVMPCLLALAAPLVLVFMQPTLG</sequence>
<keyword evidence="1" id="KW-0472">Membrane</keyword>
<dbReference type="Proteomes" id="UP000054538">
    <property type="component" value="Unassembled WGS sequence"/>
</dbReference>
<dbReference type="OrthoDB" id="10004661at2759"/>
<reference evidence="4 5" key="1">
    <citation type="submission" date="2014-04" db="EMBL/GenBank/DDBJ databases">
        <authorList>
            <consortium name="DOE Joint Genome Institute"/>
            <person name="Kuo A."/>
            <person name="Kohler A."/>
            <person name="Jargeat P."/>
            <person name="Nagy L.G."/>
            <person name="Floudas D."/>
            <person name="Copeland A."/>
            <person name="Barry K.W."/>
            <person name="Cichocki N."/>
            <person name="Veneault-Fourrey C."/>
            <person name="LaButti K."/>
            <person name="Lindquist E.A."/>
            <person name="Lipzen A."/>
            <person name="Lundell T."/>
            <person name="Morin E."/>
            <person name="Murat C."/>
            <person name="Sun H."/>
            <person name="Tunlid A."/>
            <person name="Henrissat B."/>
            <person name="Grigoriev I.V."/>
            <person name="Hibbett D.S."/>
            <person name="Martin F."/>
            <person name="Nordberg H.P."/>
            <person name="Cantor M.N."/>
            <person name="Hua S.X."/>
        </authorList>
    </citation>
    <scope>NUCLEOTIDE SEQUENCE [LARGE SCALE GENOMIC DNA]</scope>
    <source>
        <strain evidence="4 5">Ve08.2h10</strain>
    </source>
</reference>
<dbReference type="GO" id="GO:0005737">
    <property type="term" value="C:cytoplasm"/>
    <property type="evidence" value="ECO:0007669"/>
    <property type="project" value="TreeGrafter"/>
</dbReference>
<organism evidence="4 5">
    <name type="scientific">Paxillus rubicundulus Ve08.2h10</name>
    <dbReference type="NCBI Taxonomy" id="930991"/>
    <lineage>
        <taxon>Eukaryota</taxon>
        <taxon>Fungi</taxon>
        <taxon>Dikarya</taxon>
        <taxon>Basidiomycota</taxon>
        <taxon>Agaricomycotina</taxon>
        <taxon>Agaricomycetes</taxon>
        <taxon>Agaricomycetidae</taxon>
        <taxon>Boletales</taxon>
        <taxon>Paxilineae</taxon>
        <taxon>Paxillaceae</taxon>
        <taxon>Paxillus</taxon>
    </lineage>
</organism>
<evidence type="ECO:0000256" key="1">
    <source>
        <dbReference type="SAM" id="Phobius"/>
    </source>
</evidence>
<dbReference type="PANTHER" id="PTHR31901">
    <property type="entry name" value="GH3 DOMAIN-CONTAINING PROTEIN"/>
    <property type="match status" value="1"/>
</dbReference>
<keyword evidence="1" id="KW-0812">Transmembrane</keyword>
<dbReference type="Pfam" id="PF23572">
    <property type="entry name" value="GH3_C"/>
    <property type="match status" value="1"/>
</dbReference>
<accession>A0A0D0CB04</accession>
<dbReference type="GO" id="GO:0016881">
    <property type="term" value="F:acid-amino acid ligase activity"/>
    <property type="evidence" value="ECO:0007669"/>
    <property type="project" value="TreeGrafter"/>
</dbReference>
<feature type="domain" description="GH3 C-terminal" evidence="3">
    <location>
        <begin position="469"/>
        <end position="579"/>
    </location>
</feature>
<dbReference type="HOGENOM" id="CLU_032936_0_0_1"/>
<evidence type="ECO:0000313" key="5">
    <source>
        <dbReference type="Proteomes" id="UP000054538"/>
    </source>
</evidence>
<dbReference type="InParanoid" id="A0A0D0CB04"/>
<dbReference type="PANTHER" id="PTHR31901:SF9">
    <property type="entry name" value="GH3 DOMAIN-CONTAINING PROTEIN"/>
    <property type="match status" value="1"/>
</dbReference>
<evidence type="ECO:0000259" key="2">
    <source>
        <dbReference type="Pfam" id="PF23571"/>
    </source>
</evidence>
<keyword evidence="5" id="KW-1185">Reference proteome</keyword>
<evidence type="ECO:0000313" key="4">
    <source>
        <dbReference type="EMBL" id="KIK80027.1"/>
    </source>
</evidence>
<gene>
    <name evidence="4" type="ORF">PAXRUDRAFT_251867</name>
</gene>
<dbReference type="Pfam" id="PF03321">
    <property type="entry name" value="GH3"/>
    <property type="match status" value="1"/>
</dbReference>
<dbReference type="AlphaFoldDB" id="A0A0D0CB04"/>
<feature type="domain" description="GH3 middle" evidence="2">
    <location>
        <begin position="388"/>
        <end position="453"/>
    </location>
</feature>
<reference evidence="5" key="2">
    <citation type="submission" date="2015-01" db="EMBL/GenBank/DDBJ databases">
        <title>Evolutionary Origins and Diversification of the Mycorrhizal Mutualists.</title>
        <authorList>
            <consortium name="DOE Joint Genome Institute"/>
            <consortium name="Mycorrhizal Genomics Consortium"/>
            <person name="Kohler A."/>
            <person name="Kuo A."/>
            <person name="Nagy L.G."/>
            <person name="Floudas D."/>
            <person name="Copeland A."/>
            <person name="Barry K.W."/>
            <person name="Cichocki N."/>
            <person name="Veneault-Fourrey C."/>
            <person name="LaButti K."/>
            <person name="Lindquist E.A."/>
            <person name="Lipzen A."/>
            <person name="Lundell T."/>
            <person name="Morin E."/>
            <person name="Murat C."/>
            <person name="Riley R."/>
            <person name="Ohm R."/>
            <person name="Sun H."/>
            <person name="Tunlid A."/>
            <person name="Henrissat B."/>
            <person name="Grigoriev I.V."/>
            <person name="Hibbett D.S."/>
            <person name="Martin F."/>
        </authorList>
    </citation>
    <scope>NUCLEOTIDE SEQUENCE [LARGE SCALE GENOMIC DNA]</scope>
    <source>
        <strain evidence="5">Ve08.2h10</strain>
    </source>
</reference>
<dbReference type="InterPro" id="IPR055378">
    <property type="entry name" value="GH3_C"/>
</dbReference>
<name>A0A0D0CB04_9AGAM</name>
<evidence type="ECO:0000259" key="3">
    <source>
        <dbReference type="Pfam" id="PF23572"/>
    </source>
</evidence>
<keyword evidence="1" id="KW-1133">Transmembrane helix</keyword>
<feature type="transmembrane region" description="Helical" evidence="1">
    <location>
        <begin position="615"/>
        <end position="632"/>
    </location>
</feature>